<dbReference type="Gene3D" id="3.40.50.1980">
    <property type="entry name" value="Nitrogenase molybdenum iron protein domain"/>
    <property type="match status" value="3"/>
</dbReference>
<keyword evidence="4 7" id="KW-0732">Signal</keyword>
<feature type="region of interest" description="Disordered" evidence="6">
    <location>
        <begin position="123"/>
        <end position="189"/>
    </location>
</feature>
<evidence type="ECO:0000256" key="7">
    <source>
        <dbReference type="SAM" id="SignalP"/>
    </source>
</evidence>
<dbReference type="InterPro" id="IPR006129">
    <property type="entry name" value="AdhesinB"/>
</dbReference>
<sequence length="371" mass="38369">MRIMPALGALGAISLALTGCAGTAGGADPADDRLQIVVTTTQLADVTRELVGDAAEVTSLLRPGASAHAFDPGPTALTALADADLLVISGAGLETWLDGTVEASGFDGTLVDTSEGLELIAAGDDPHAGHDHGDEHDHEHEGETAEEHAEHAHEHEGETAEEHAEHADGAEHAEEGHEGHDHGEFDPHVWTDPANVILQAQAIVDAVTAADPDADIDASASAYLGQLAELDEWMRGSIDRVPVAERLVVTTHDTFGYLERAFDVQVVGTVLPSLDDSAGASAAHIDELVAEIRATDTRVVFSENAIDPQLAATIAREAGVELRQGADALAADALGAAGSDTGTYIDAQIHNTTAMVTAWGAEPLPVPESLA</sequence>
<accession>A0AA94HMR1</accession>
<keyword evidence="2 5" id="KW-0813">Transport</keyword>
<feature type="signal peptide" evidence="7">
    <location>
        <begin position="1"/>
        <end position="26"/>
    </location>
</feature>
<name>A0AA94HMR1_9MICO</name>
<dbReference type="PANTHER" id="PTHR42953:SF1">
    <property type="entry name" value="METAL-BINDING PROTEIN HI_0362-RELATED"/>
    <property type="match status" value="1"/>
</dbReference>
<dbReference type="GO" id="GO:0030001">
    <property type="term" value="P:metal ion transport"/>
    <property type="evidence" value="ECO:0007669"/>
    <property type="project" value="InterPro"/>
</dbReference>
<evidence type="ECO:0000256" key="1">
    <source>
        <dbReference type="ARBA" id="ARBA00004196"/>
    </source>
</evidence>
<dbReference type="Pfam" id="PF01297">
    <property type="entry name" value="ZnuA"/>
    <property type="match status" value="1"/>
</dbReference>
<evidence type="ECO:0000313" key="8">
    <source>
        <dbReference type="EMBL" id="SFS10776.1"/>
    </source>
</evidence>
<proteinExistence type="inferred from homology"/>
<dbReference type="PROSITE" id="PS51257">
    <property type="entry name" value="PROKAR_LIPOPROTEIN"/>
    <property type="match status" value="1"/>
</dbReference>
<dbReference type="InterPro" id="IPR050492">
    <property type="entry name" value="Bact_metal-bind_prot9"/>
</dbReference>
<organism evidence="8 9">
    <name type="scientific">Agrococcus baldri</name>
    <dbReference type="NCBI Taxonomy" id="153730"/>
    <lineage>
        <taxon>Bacteria</taxon>
        <taxon>Bacillati</taxon>
        <taxon>Actinomycetota</taxon>
        <taxon>Actinomycetes</taxon>
        <taxon>Micrococcales</taxon>
        <taxon>Microbacteriaceae</taxon>
        <taxon>Agrococcus</taxon>
    </lineage>
</organism>
<keyword evidence="9" id="KW-1185">Reference proteome</keyword>
<feature type="compositionally biased region" description="Basic and acidic residues" evidence="6">
    <location>
        <begin position="124"/>
        <end position="189"/>
    </location>
</feature>
<dbReference type="InterPro" id="IPR006127">
    <property type="entry name" value="ZnuA-like"/>
</dbReference>
<dbReference type="AlphaFoldDB" id="A0AA94HMR1"/>
<gene>
    <name evidence="8" type="ORF">SAMN04487783_1459</name>
</gene>
<dbReference type="Proteomes" id="UP000198506">
    <property type="component" value="Unassembled WGS sequence"/>
</dbReference>
<dbReference type="EMBL" id="FOZN01000002">
    <property type="protein sequence ID" value="SFS10776.1"/>
    <property type="molecule type" value="Genomic_DNA"/>
</dbReference>
<reference evidence="8 9" key="1">
    <citation type="submission" date="2016-10" db="EMBL/GenBank/DDBJ databases">
        <authorList>
            <person name="Varghese N."/>
            <person name="Submissions S."/>
        </authorList>
    </citation>
    <scope>NUCLEOTIDE SEQUENCE [LARGE SCALE GENOMIC DNA]</scope>
    <source>
        <strain evidence="8 9">IAM 15147</strain>
    </source>
</reference>
<evidence type="ECO:0000256" key="2">
    <source>
        <dbReference type="ARBA" id="ARBA00022448"/>
    </source>
</evidence>
<keyword evidence="3" id="KW-0479">Metal-binding</keyword>
<dbReference type="InterPro" id="IPR006128">
    <property type="entry name" value="Lipoprotein_PsaA-like"/>
</dbReference>
<evidence type="ECO:0000256" key="6">
    <source>
        <dbReference type="SAM" id="MobiDB-lite"/>
    </source>
</evidence>
<dbReference type="GO" id="GO:0030313">
    <property type="term" value="C:cell envelope"/>
    <property type="evidence" value="ECO:0007669"/>
    <property type="project" value="UniProtKB-SubCell"/>
</dbReference>
<dbReference type="RefSeq" id="WP_177220291.1">
    <property type="nucleotide sequence ID" value="NZ_FOZN01000002.1"/>
</dbReference>
<dbReference type="GO" id="GO:0046872">
    <property type="term" value="F:metal ion binding"/>
    <property type="evidence" value="ECO:0007669"/>
    <property type="project" value="UniProtKB-KW"/>
</dbReference>
<dbReference type="PANTHER" id="PTHR42953">
    <property type="entry name" value="HIGH-AFFINITY ZINC UPTAKE SYSTEM PROTEIN ZNUA-RELATED"/>
    <property type="match status" value="1"/>
</dbReference>
<comment type="subcellular location">
    <subcellularLocation>
        <location evidence="1">Cell envelope</location>
    </subcellularLocation>
</comment>
<dbReference type="SUPFAM" id="SSF53807">
    <property type="entry name" value="Helical backbone' metal receptor"/>
    <property type="match status" value="1"/>
</dbReference>
<comment type="similarity">
    <text evidence="5">Belongs to the bacterial solute-binding protein 9 family.</text>
</comment>
<comment type="caution">
    <text evidence="8">The sequence shown here is derived from an EMBL/GenBank/DDBJ whole genome shotgun (WGS) entry which is preliminary data.</text>
</comment>
<feature type="chain" id="PRO_5041714014" evidence="7">
    <location>
        <begin position="27"/>
        <end position="371"/>
    </location>
</feature>
<dbReference type="PRINTS" id="PR00690">
    <property type="entry name" value="ADHESNFAMILY"/>
</dbReference>
<protein>
    <submittedName>
        <fullName evidence="8">Zinc/manganese transport system substrate-binding protein</fullName>
    </submittedName>
</protein>
<evidence type="ECO:0000256" key="5">
    <source>
        <dbReference type="RuleBase" id="RU003512"/>
    </source>
</evidence>
<evidence type="ECO:0000256" key="3">
    <source>
        <dbReference type="ARBA" id="ARBA00022723"/>
    </source>
</evidence>
<dbReference type="GO" id="GO:0007155">
    <property type="term" value="P:cell adhesion"/>
    <property type="evidence" value="ECO:0007669"/>
    <property type="project" value="InterPro"/>
</dbReference>
<evidence type="ECO:0000313" key="9">
    <source>
        <dbReference type="Proteomes" id="UP000198506"/>
    </source>
</evidence>
<dbReference type="PRINTS" id="PR00691">
    <property type="entry name" value="ADHESINB"/>
</dbReference>
<evidence type="ECO:0000256" key="4">
    <source>
        <dbReference type="ARBA" id="ARBA00022729"/>
    </source>
</evidence>